<dbReference type="Proteomes" id="UP000248536">
    <property type="component" value="Chromosome"/>
</dbReference>
<name>A0A2Z4LPF0_9FLAO</name>
<evidence type="ECO:0000313" key="8">
    <source>
        <dbReference type="Proteomes" id="UP000248536"/>
    </source>
</evidence>
<evidence type="ECO:0000256" key="2">
    <source>
        <dbReference type="ARBA" id="ARBA00022692"/>
    </source>
</evidence>
<dbReference type="Pfam" id="PF07291">
    <property type="entry name" value="MauE"/>
    <property type="match status" value="1"/>
</dbReference>
<evidence type="ECO:0000256" key="5">
    <source>
        <dbReference type="SAM" id="Phobius"/>
    </source>
</evidence>
<dbReference type="InterPro" id="IPR009908">
    <property type="entry name" value="Methylamine_util_MauE"/>
</dbReference>
<dbReference type="EMBL" id="CP030104">
    <property type="protein sequence ID" value="AWX43630.1"/>
    <property type="molecule type" value="Genomic_DNA"/>
</dbReference>
<proteinExistence type="predicted"/>
<feature type="transmembrane region" description="Helical" evidence="5">
    <location>
        <begin position="119"/>
        <end position="137"/>
    </location>
</feature>
<dbReference type="GO" id="GO:0030416">
    <property type="term" value="P:methylamine metabolic process"/>
    <property type="evidence" value="ECO:0007669"/>
    <property type="project" value="InterPro"/>
</dbReference>
<dbReference type="GO" id="GO:0016020">
    <property type="term" value="C:membrane"/>
    <property type="evidence" value="ECO:0007669"/>
    <property type="project" value="UniProtKB-SubCell"/>
</dbReference>
<dbReference type="OrthoDB" id="673785at2"/>
<keyword evidence="8" id="KW-1185">Reference proteome</keyword>
<dbReference type="RefSeq" id="WP_112377192.1">
    <property type="nucleotide sequence ID" value="NZ_CP030104.1"/>
</dbReference>
<reference evidence="7 8" key="1">
    <citation type="submission" date="2018-06" db="EMBL/GenBank/DDBJ databases">
        <title>Spongiibacterium sp. HME9304 Genome sequencing and assembly.</title>
        <authorList>
            <person name="Kang H."/>
            <person name="Kim H."/>
            <person name="Joh K."/>
        </authorList>
    </citation>
    <scope>NUCLEOTIDE SEQUENCE [LARGE SCALE GENOMIC DNA]</scope>
    <source>
        <strain evidence="7 8">HME9304</strain>
    </source>
</reference>
<evidence type="ECO:0000259" key="6">
    <source>
        <dbReference type="Pfam" id="PF07291"/>
    </source>
</evidence>
<keyword evidence="4 5" id="KW-0472">Membrane</keyword>
<keyword evidence="2 5" id="KW-0812">Transmembrane</keyword>
<feature type="domain" description="Methylamine utilisation protein MauE" evidence="6">
    <location>
        <begin position="9"/>
        <end position="134"/>
    </location>
</feature>
<protein>
    <recommendedName>
        <fullName evidence="6">Methylamine utilisation protein MauE domain-containing protein</fullName>
    </recommendedName>
</protein>
<gene>
    <name evidence="7" type="ORF">HME9304_00621</name>
</gene>
<comment type="subcellular location">
    <subcellularLocation>
        <location evidence="1">Membrane</location>
        <topology evidence="1">Multi-pass membrane protein</topology>
    </subcellularLocation>
</comment>
<evidence type="ECO:0000313" key="7">
    <source>
        <dbReference type="EMBL" id="AWX43630.1"/>
    </source>
</evidence>
<accession>A0A2Z4LPF0</accession>
<dbReference type="UniPathway" id="UPA00895"/>
<evidence type="ECO:0000256" key="3">
    <source>
        <dbReference type="ARBA" id="ARBA00022989"/>
    </source>
</evidence>
<evidence type="ECO:0000256" key="1">
    <source>
        <dbReference type="ARBA" id="ARBA00004141"/>
    </source>
</evidence>
<feature type="transmembrane region" description="Helical" evidence="5">
    <location>
        <begin position="77"/>
        <end position="99"/>
    </location>
</feature>
<feature type="transmembrane region" description="Helical" evidence="5">
    <location>
        <begin position="46"/>
        <end position="70"/>
    </location>
</feature>
<dbReference type="AlphaFoldDB" id="A0A2Z4LPF0"/>
<organism evidence="7 8">
    <name type="scientific">Flagellimonas maritima</name>
    <dbReference type="NCBI Taxonomy" id="1383885"/>
    <lineage>
        <taxon>Bacteria</taxon>
        <taxon>Pseudomonadati</taxon>
        <taxon>Bacteroidota</taxon>
        <taxon>Flavobacteriia</taxon>
        <taxon>Flavobacteriales</taxon>
        <taxon>Flavobacteriaceae</taxon>
        <taxon>Flagellimonas</taxon>
    </lineage>
</organism>
<feature type="transmembrane region" description="Helical" evidence="5">
    <location>
        <begin position="9"/>
        <end position="26"/>
    </location>
</feature>
<sequence length="150" mass="16862">MAFKGNHPIILQFIKVLFIILFVYTASSKLMQLGQFQNRLDRFPFISSYSVWIAFGVPFVELVIVGLFLVPRYLLTALCSSFTLLFLFTAYIVTVLHFSDSIPCSCGGALSALGWKDHILFNTSFMLLALLGILLVTKKSKRQALNQNTT</sequence>
<dbReference type="KEGG" id="spon:HME9304_00621"/>
<evidence type="ECO:0000256" key="4">
    <source>
        <dbReference type="ARBA" id="ARBA00023136"/>
    </source>
</evidence>
<keyword evidence="3 5" id="KW-1133">Transmembrane helix</keyword>